<dbReference type="GO" id="GO:0003677">
    <property type="term" value="F:DNA binding"/>
    <property type="evidence" value="ECO:0007669"/>
    <property type="project" value="InterPro"/>
</dbReference>
<dbReference type="Proteomes" id="UP000257055">
    <property type="component" value="Unassembled WGS sequence"/>
</dbReference>
<dbReference type="InterPro" id="IPR036162">
    <property type="entry name" value="Resolvase-like_N_sf"/>
</dbReference>
<feature type="domain" description="Recombinase" evidence="3">
    <location>
        <begin position="163"/>
        <end position="306"/>
    </location>
</feature>
<dbReference type="Pfam" id="PF00239">
    <property type="entry name" value="Resolvase"/>
    <property type="match status" value="1"/>
</dbReference>
<evidence type="ECO:0000313" key="5">
    <source>
        <dbReference type="Proteomes" id="UP000257055"/>
    </source>
</evidence>
<proteinExistence type="predicted"/>
<dbReference type="InterPro" id="IPR025378">
    <property type="entry name" value="DUF4368"/>
</dbReference>
<organism evidence="4 5">
    <name type="scientific">Listeria kieliensis</name>
    <dbReference type="NCBI Taxonomy" id="1621700"/>
    <lineage>
        <taxon>Bacteria</taxon>
        <taxon>Bacillati</taxon>
        <taxon>Bacillota</taxon>
        <taxon>Bacilli</taxon>
        <taxon>Bacillales</taxon>
        <taxon>Listeriaceae</taxon>
        <taxon>Listeria</taxon>
    </lineage>
</organism>
<dbReference type="CDD" id="cd03770">
    <property type="entry name" value="SR_TndX_transposase"/>
    <property type="match status" value="1"/>
</dbReference>
<comment type="caution">
    <text evidence="4">The sequence shown here is derived from an EMBL/GenBank/DDBJ whole genome shotgun (WGS) entry which is preliminary data.</text>
</comment>
<keyword evidence="1" id="KW-0175">Coiled coil</keyword>
<sequence length="563" mass="64447">MTEITALYGRLSQEDMLEGESNSILNQKKILGKYAVEHGLTNCIFYMDDGISGTTFDRPGFKKMIAEVEAGKVKTVVVKDMSRFGRDHLQIGYYTHVLFDELDVRLLAITEGYDSTRAEGGASDMIDLKNLFNEWYARDTSRKILAVNRIKGNAGEKLCTNAPYGYMKNPENPKEWIIDPVAAEVVKTIFRYCIAGMGPTQIAKRLLAEKVNVPSVHWSLNGVKTPSRPPKDPYGWDSSTIADMLERHEYLGHTVNFKTYKKSYKSKKTLKNPPEKWKWFYNTHPAIIEQETFDKVQQIRAGKRRPTATGKIGLFSGIAHCADCGSKMYFCAAKSLKPEQENYVCSSARNKSTKHKANDCDDLHFIRLVVLEEIVLADMKRVMAYIKDYEDAFVEIVRKRAEVQNTQELALCKKLLEQKSKRVAELDQIIKKLYEDTVLGQLNQDRFIALCADFESEQRLLQADCDELTQIIEEQERKTINVDKFLATVKKYTKIKKLTPEIMNELIDRIDVHKRDKKYAKKKTTQQIDIHYNFIGIIGQLEIPKTQRATKQNEKATTTAKSA</sequence>
<dbReference type="Gene3D" id="3.40.50.1390">
    <property type="entry name" value="Resolvase, N-terminal catalytic domain"/>
    <property type="match status" value="1"/>
</dbReference>
<evidence type="ECO:0000313" key="4">
    <source>
        <dbReference type="EMBL" id="RDX01519.1"/>
    </source>
</evidence>
<evidence type="ECO:0000259" key="2">
    <source>
        <dbReference type="PROSITE" id="PS51736"/>
    </source>
</evidence>
<dbReference type="InterPro" id="IPR050639">
    <property type="entry name" value="SSR_resolvase"/>
</dbReference>
<dbReference type="PANTHER" id="PTHR30461:SF23">
    <property type="entry name" value="DNA RECOMBINASE-RELATED"/>
    <property type="match status" value="1"/>
</dbReference>
<accession>A0A3D8TSM7</accession>
<dbReference type="EMBL" id="LARY01000002">
    <property type="protein sequence ID" value="RDX01519.1"/>
    <property type="molecule type" value="Genomic_DNA"/>
</dbReference>
<keyword evidence="5" id="KW-1185">Reference proteome</keyword>
<dbReference type="Pfam" id="PF07508">
    <property type="entry name" value="Recombinase"/>
    <property type="match status" value="1"/>
</dbReference>
<reference evidence="5" key="1">
    <citation type="submission" date="2015-04" db="EMBL/GenBank/DDBJ databases">
        <authorList>
            <person name="Schardt J."/>
            <person name="Mueller-Herbst S."/>
            <person name="Scherer S."/>
            <person name="Huptas C."/>
        </authorList>
    </citation>
    <scope>NUCLEOTIDE SEQUENCE [LARGE SCALE GENOMIC DNA]</scope>
    <source>
        <strain evidence="5">Kiel-L1</strain>
    </source>
</reference>
<feature type="domain" description="Resolvase/invertase-type recombinase catalytic" evidence="2">
    <location>
        <begin position="4"/>
        <end position="155"/>
    </location>
</feature>
<dbReference type="InterPro" id="IPR006119">
    <property type="entry name" value="Resolv_N"/>
</dbReference>
<evidence type="ECO:0000259" key="3">
    <source>
        <dbReference type="PROSITE" id="PS51737"/>
    </source>
</evidence>
<dbReference type="SUPFAM" id="SSF53041">
    <property type="entry name" value="Resolvase-like"/>
    <property type="match status" value="1"/>
</dbReference>
<dbReference type="Gene3D" id="3.90.1750.20">
    <property type="entry name" value="Putative Large Serine Recombinase, Chain B, Domain 2"/>
    <property type="match status" value="1"/>
</dbReference>
<feature type="coiled-coil region" evidence="1">
    <location>
        <begin position="416"/>
        <end position="478"/>
    </location>
</feature>
<dbReference type="PROSITE" id="PS51737">
    <property type="entry name" value="RECOMBINASE_DNA_BIND"/>
    <property type="match status" value="1"/>
</dbReference>
<dbReference type="AlphaFoldDB" id="A0A3D8TSM7"/>
<dbReference type="SMART" id="SM00857">
    <property type="entry name" value="Resolvase"/>
    <property type="match status" value="1"/>
</dbReference>
<dbReference type="InterPro" id="IPR025827">
    <property type="entry name" value="Zn_ribbon_recom_dom"/>
</dbReference>
<evidence type="ECO:0008006" key="6">
    <source>
        <dbReference type="Google" id="ProtNLM"/>
    </source>
</evidence>
<dbReference type="Pfam" id="PF14287">
    <property type="entry name" value="DUF4368"/>
    <property type="match status" value="1"/>
</dbReference>
<gene>
    <name evidence="4" type="ORF">UR08_07880</name>
</gene>
<dbReference type="PROSITE" id="PS51736">
    <property type="entry name" value="RECOMBINASES_3"/>
    <property type="match status" value="1"/>
</dbReference>
<dbReference type="Pfam" id="PF13408">
    <property type="entry name" value="Zn_ribbon_recom"/>
    <property type="match status" value="1"/>
</dbReference>
<name>A0A3D8TSM7_9LIST</name>
<dbReference type="InterPro" id="IPR011109">
    <property type="entry name" value="DNA_bind_recombinase_dom"/>
</dbReference>
<protein>
    <recommendedName>
        <fullName evidence="6">Recombinase</fullName>
    </recommendedName>
</protein>
<evidence type="ECO:0000256" key="1">
    <source>
        <dbReference type="SAM" id="Coils"/>
    </source>
</evidence>
<dbReference type="InterPro" id="IPR038109">
    <property type="entry name" value="DNA_bind_recomb_sf"/>
</dbReference>
<dbReference type="GO" id="GO:0000150">
    <property type="term" value="F:DNA strand exchange activity"/>
    <property type="evidence" value="ECO:0007669"/>
    <property type="project" value="InterPro"/>
</dbReference>
<dbReference type="PANTHER" id="PTHR30461">
    <property type="entry name" value="DNA-INVERTASE FROM LAMBDOID PROPHAGE"/>
    <property type="match status" value="1"/>
</dbReference>